<sequence>MTLESHEGYVGDKWRYSRIYELQEQDRKPLLFNVMMRVALWNIHAKHSVMTVMAAESNRAPKTKEDSRCADEEHAHKEDCVPQNAEKRPSEVSAAESGTGSVNTIQTVDEFKALMYSMQSVRRQIVAAILSNNELENEWIETLNRTYAKLTDSNTKAFQREMSTISAKLSINIKDETTGLMKDLLYLDRLKAARSENRSDSWPETLAKVDLISILAPYHPTSEQKFLEEFEGCLRFLRSFAESNTNGRKPIFITDWDGTMKDYCSQYATNLQPVYSAVGMTRFASRFTRLSAVLTAGPLRGPGILDLTAMPIDGPVLFSGSWGREWWLGGRRVVHEDGISDEGFDALQRLNDEMSNLLHTGDYSQFALVGSGVQRKVDRLTLGVQTVYGHVLPELSHRYQDAVKERMHRVDPQNHILVFDPSTELEVEVVAHNSGVVWNKADGVDRVVSTVGDSLETPGKVLVCGDTHSDLPMVRQAVARNPEGVMALFVGLNEKLRESVRHLVGDQSRCCFVSCPDVIHAAMAELLNQKRSTE</sequence>
<evidence type="ECO:0000259" key="2">
    <source>
        <dbReference type="Pfam" id="PF18572"/>
    </source>
</evidence>
<dbReference type="InterPro" id="IPR049063">
    <property type="entry name" value="T6PP_C"/>
</dbReference>
<proteinExistence type="predicted"/>
<feature type="domain" description="Trehalose-6-phosphate phosphatase C-terminal" evidence="3">
    <location>
        <begin position="252"/>
        <end position="519"/>
    </location>
</feature>
<keyword evidence="5" id="KW-1185">Reference proteome</keyword>
<feature type="region of interest" description="Disordered" evidence="1">
    <location>
        <begin position="56"/>
        <end position="99"/>
    </location>
</feature>
<dbReference type="WBParaSite" id="TCNE_0001165401-mRNA-1">
    <property type="protein sequence ID" value="TCNE_0001165401-mRNA-1"/>
    <property type="gene ID" value="TCNE_0001165401"/>
</dbReference>
<dbReference type="SUPFAM" id="SSF56784">
    <property type="entry name" value="HAD-like"/>
    <property type="match status" value="1"/>
</dbReference>
<reference evidence="4 5" key="2">
    <citation type="submission" date="2018-11" db="EMBL/GenBank/DDBJ databases">
        <authorList>
            <consortium name="Pathogen Informatics"/>
        </authorList>
    </citation>
    <scope>NUCLEOTIDE SEQUENCE [LARGE SCALE GENOMIC DNA]</scope>
</reference>
<dbReference type="AlphaFoldDB" id="A0A183UT34"/>
<evidence type="ECO:0000313" key="4">
    <source>
        <dbReference type="EMBL" id="VDM42975.1"/>
    </source>
</evidence>
<dbReference type="InterPro" id="IPR041064">
    <property type="entry name" value="T6PP_helical"/>
</dbReference>
<feature type="domain" description="Trehalose-6-phosphate phosphatase helical bundle" evidence="2">
    <location>
        <begin position="107"/>
        <end position="203"/>
    </location>
</feature>
<name>A0A183UT34_TOXCA</name>
<dbReference type="Gene3D" id="3.40.50.1000">
    <property type="entry name" value="HAD superfamily/HAD-like"/>
    <property type="match status" value="1"/>
</dbReference>
<organism evidence="5 6">
    <name type="scientific">Toxocara canis</name>
    <name type="common">Canine roundworm</name>
    <dbReference type="NCBI Taxonomy" id="6265"/>
    <lineage>
        <taxon>Eukaryota</taxon>
        <taxon>Metazoa</taxon>
        <taxon>Ecdysozoa</taxon>
        <taxon>Nematoda</taxon>
        <taxon>Chromadorea</taxon>
        <taxon>Rhabditida</taxon>
        <taxon>Spirurina</taxon>
        <taxon>Ascaridomorpha</taxon>
        <taxon>Ascaridoidea</taxon>
        <taxon>Toxocaridae</taxon>
        <taxon>Toxocara</taxon>
    </lineage>
</organism>
<dbReference type="EMBL" id="UYWY01020939">
    <property type="protein sequence ID" value="VDM42975.1"/>
    <property type="molecule type" value="Genomic_DNA"/>
</dbReference>
<dbReference type="Pfam" id="PF18572">
    <property type="entry name" value="T6PP_N"/>
    <property type="match status" value="1"/>
</dbReference>
<dbReference type="Gene3D" id="1.20.58.1800">
    <property type="match status" value="1"/>
</dbReference>
<evidence type="ECO:0000259" key="3">
    <source>
        <dbReference type="Pfam" id="PF21141"/>
    </source>
</evidence>
<accession>A0A183UT34</accession>
<evidence type="ECO:0000256" key="1">
    <source>
        <dbReference type="SAM" id="MobiDB-lite"/>
    </source>
</evidence>
<evidence type="ECO:0000313" key="5">
    <source>
        <dbReference type="Proteomes" id="UP000050794"/>
    </source>
</evidence>
<protein>
    <submittedName>
        <fullName evidence="6">Trehalose-phosphatase</fullName>
    </submittedName>
</protein>
<dbReference type="Proteomes" id="UP000050794">
    <property type="component" value="Unassembled WGS sequence"/>
</dbReference>
<gene>
    <name evidence="4" type="ORF">TCNE_LOCUS11654</name>
</gene>
<reference evidence="6" key="1">
    <citation type="submission" date="2016-06" db="UniProtKB">
        <authorList>
            <consortium name="WormBaseParasite"/>
        </authorList>
    </citation>
    <scope>IDENTIFICATION</scope>
</reference>
<feature type="compositionally biased region" description="Basic and acidic residues" evidence="1">
    <location>
        <begin position="62"/>
        <end position="90"/>
    </location>
</feature>
<dbReference type="Gene3D" id="3.30.70.3080">
    <property type="match status" value="1"/>
</dbReference>
<dbReference type="Pfam" id="PF21141">
    <property type="entry name" value="T6PP_C"/>
    <property type="match status" value="1"/>
</dbReference>
<dbReference type="InterPro" id="IPR036412">
    <property type="entry name" value="HAD-like_sf"/>
</dbReference>
<dbReference type="InterPro" id="IPR023214">
    <property type="entry name" value="HAD_sf"/>
</dbReference>
<evidence type="ECO:0000313" key="6">
    <source>
        <dbReference type="WBParaSite" id="TCNE_0001165401-mRNA-1"/>
    </source>
</evidence>